<evidence type="ECO:0000313" key="2">
    <source>
        <dbReference type="Proteomes" id="UP001230188"/>
    </source>
</evidence>
<evidence type="ECO:0000313" key="1">
    <source>
        <dbReference type="EMBL" id="KAJ8599810.1"/>
    </source>
</evidence>
<accession>A0AAD7U7P0</accession>
<comment type="caution">
    <text evidence="1">The sequence shown here is derived from an EMBL/GenBank/DDBJ whole genome shotgun (WGS) entry which is preliminary data.</text>
</comment>
<dbReference type="AlphaFoldDB" id="A0AAD7U7P0"/>
<keyword evidence="2" id="KW-1185">Reference proteome</keyword>
<dbReference type="Proteomes" id="UP001230188">
    <property type="component" value="Unassembled WGS sequence"/>
</dbReference>
<dbReference type="InterPro" id="IPR027417">
    <property type="entry name" value="P-loop_NTPase"/>
</dbReference>
<proteinExistence type="predicted"/>
<dbReference type="Gene3D" id="3.40.50.300">
    <property type="entry name" value="P-loop containing nucleotide triphosphate hydrolases"/>
    <property type="match status" value="1"/>
</dbReference>
<dbReference type="Pfam" id="PF14234">
    <property type="entry name" value="DUF4336"/>
    <property type="match status" value="2"/>
</dbReference>
<gene>
    <name evidence="1" type="ORF">CTAYLR_004004</name>
</gene>
<dbReference type="EMBL" id="JAQMWT010000544">
    <property type="protein sequence ID" value="KAJ8599810.1"/>
    <property type="molecule type" value="Genomic_DNA"/>
</dbReference>
<sequence length="646" mass="71033">MLLLLFVGGVGGVDVGCRQRRVALASLVAAPVQAASVAEVGSPAEAPSAGRALVEVILPPVFNRATHRYEVGRGAYAFDQLLKFANVSASIRMNVLTLADGSLCAISPVAPTGECLRLLEPLGTIKHIVLPVNALEHKAFAGVFARRFPEALVWVAPGQYGPFGTLPKKMPYPVAGVLGEPSQTQNPLWPPDLQVKVFFVDLPQNAGPACEVALLHSPTSTLVVTDAVSWIPRTPPSIFASLFGRELETDLDFWPKSVLQAVFLKLRKEGDAWPAYDKITNRLVRAPILRAFSDARAPEETRAWVDDIARTWDFDRILTSHFSSPIAATPAEFRDAFSRLDDGPGDPRKIPVLDDSDWQPLDDLNDIIDNNNLAVSFDVARVLGRQPEWPSVPPSEECPVRRPRTLIYNRIPKCGSGSVAIFIALAQEKNGFQLCRSTMYTQRWLAPPDRKRYERNPFVASRCRKVINVSAPAVLNRHVFFYEFRNKNVLHVNMIREPVSRCVSRFYYERDARGAVGKGVTIDACIRGPCRFHEWTGREAAAGGAHTRFGQLREECSSNYLTRWFCGHGTACSADAGALATSLDKDRAAGMLSAAAHNLVRHHPAVGVVSRMRDSLALFAATIPSFFGGLDTAIFNTDRRHQPPSE</sequence>
<dbReference type="PANTHER" id="PTHR33835:SF2">
    <property type="entry name" value="LYSINE-TRNA LIGASE"/>
    <property type="match status" value="1"/>
</dbReference>
<dbReference type="SUPFAM" id="SSF52540">
    <property type="entry name" value="P-loop containing nucleoside triphosphate hydrolases"/>
    <property type="match status" value="1"/>
</dbReference>
<name>A0AAD7U7P0_9STRA</name>
<dbReference type="InterPro" id="IPR025638">
    <property type="entry name" value="DUF4336"/>
</dbReference>
<protein>
    <submittedName>
        <fullName evidence="1">Uncharacterized protein</fullName>
    </submittedName>
</protein>
<dbReference type="PANTHER" id="PTHR33835">
    <property type="entry name" value="YALI0C07656P"/>
    <property type="match status" value="1"/>
</dbReference>
<organism evidence="1 2">
    <name type="scientific">Chrysophaeum taylorii</name>
    <dbReference type="NCBI Taxonomy" id="2483200"/>
    <lineage>
        <taxon>Eukaryota</taxon>
        <taxon>Sar</taxon>
        <taxon>Stramenopiles</taxon>
        <taxon>Ochrophyta</taxon>
        <taxon>Pelagophyceae</taxon>
        <taxon>Pelagomonadales</taxon>
        <taxon>Pelagomonadaceae</taxon>
        <taxon>Chrysophaeum</taxon>
    </lineage>
</organism>
<reference evidence="1" key="1">
    <citation type="submission" date="2023-01" db="EMBL/GenBank/DDBJ databases">
        <title>Metagenome sequencing of chrysophaentin producing Chrysophaeum taylorii.</title>
        <authorList>
            <person name="Davison J."/>
            <person name="Bewley C."/>
        </authorList>
    </citation>
    <scope>NUCLEOTIDE SEQUENCE</scope>
    <source>
        <strain evidence="1">NIES-1699</strain>
    </source>
</reference>